<gene>
    <name evidence="1" type="ORF">LZ24_03307</name>
</gene>
<organism evidence="1 2">
    <name type="scientific">Desulfobotulus alkaliphilus</name>
    <dbReference type="NCBI Taxonomy" id="622671"/>
    <lineage>
        <taxon>Bacteria</taxon>
        <taxon>Pseudomonadati</taxon>
        <taxon>Thermodesulfobacteriota</taxon>
        <taxon>Desulfobacteria</taxon>
        <taxon>Desulfobacterales</taxon>
        <taxon>Desulfobacteraceae</taxon>
        <taxon>Desulfobotulus</taxon>
    </lineage>
</organism>
<keyword evidence="2" id="KW-1185">Reference proteome</keyword>
<evidence type="ECO:0000313" key="2">
    <source>
        <dbReference type="Proteomes" id="UP000318307"/>
    </source>
</evidence>
<evidence type="ECO:0000313" key="1">
    <source>
        <dbReference type="EMBL" id="TWI63143.1"/>
    </source>
</evidence>
<sequence length="205" mass="23297">MRPLNTLASEHFAASFSRIWQRLNKEESALGIITAFRDEFEGTPKNKSRNQLLKADIKNAGFGYFNIKGFYIENYGQPNAKHVKEDAIFVLGRHNDNGLRPVLKKLGYKYEQDSILFKPFNRGRAYLIGTSPTNAWPGLGEIIDLGPWSTNKLCEFYTKMKGRNFVFASASYEPSNMTKAYMNKGLQSHTDPEPFPYPNPGEFPA</sequence>
<dbReference type="RefSeq" id="WP_186443219.1">
    <property type="nucleotide sequence ID" value="NZ_VLLC01000053.1"/>
</dbReference>
<dbReference type="EMBL" id="VLLC01000053">
    <property type="protein sequence ID" value="TWI63143.1"/>
    <property type="molecule type" value="Genomic_DNA"/>
</dbReference>
<comment type="caution">
    <text evidence="1">The sequence shown here is derived from an EMBL/GenBank/DDBJ whole genome shotgun (WGS) entry which is preliminary data.</text>
</comment>
<accession>A0A562R2V6</accession>
<dbReference type="Proteomes" id="UP000318307">
    <property type="component" value="Unassembled WGS sequence"/>
</dbReference>
<dbReference type="InterPro" id="IPR057548">
    <property type="entry name" value="S-AdoMet_lyase-like"/>
</dbReference>
<name>A0A562R2V6_9BACT</name>
<proteinExistence type="predicted"/>
<dbReference type="AlphaFoldDB" id="A0A562R2V6"/>
<dbReference type="Pfam" id="PF23780">
    <property type="entry name" value="S-AdoMet_lyase"/>
    <property type="match status" value="1"/>
</dbReference>
<reference evidence="1 2" key="1">
    <citation type="submission" date="2019-07" db="EMBL/GenBank/DDBJ databases">
        <title>Genome sequencing of 100 strains of the haloalkaliphilic chemolithoautotrophic sulfur-oxidizing bacterium Thioalkalivibrio.</title>
        <authorList>
            <person name="Muyzer G."/>
        </authorList>
    </citation>
    <scope>NUCLEOTIDE SEQUENCE [LARGE SCALE GENOMIC DNA]</scope>
    <source>
        <strain evidence="1 2">ASO4-4</strain>
    </source>
</reference>
<protein>
    <submittedName>
        <fullName evidence="1">Uncharacterized protein</fullName>
    </submittedName>
</protein>